<name>A0AAU7V823_9ACTO</name>
<reference evidence="1" key="1">
    <citation type="submission" date="2023-11" db="EMBL/GenBank/DDBJ databases">
        <title>Scrofimicrobium hongkongense sp. nov., isolated from a patient with peritonitis.</title>
        <authorList>
            <person name="Lao H.Y."/>
            <person name="Wong A.Y.P."/>
            <person name="Ng T.L."/>
            <person name="Wong R.Y.L."/>
            <person name="Yau M.C.Y."/>
            <person name="Lam J.Y.W."/>
            <person name="Siu G.K.H."/>
        </authorList>
    </citation>
    <scope>NUCLEOTIDE SEQUENCE</scope>
    <source>
        <strain evidence="1">R131</strain>
    </source>
</reference>
<organism evidence="1">
    <name type="scientific">Scrofimicrobium appendicitidis</name>
    <dbReference type="NCBI Taxonomy" id="3079930"/>
    <lineage>
        <taxon>Bacteria</taxon>
        <taxon>Bacillati</taxon>
        <taxon>Actinomycetota</taxon>
        <taxon>Actinomycetes</taxon>
        <taxon>Actinomycetales</taxon>
        <taxon>Actinomycetaceae</taxon>
        <taxon>Scrofimicrobium</taxon>
    </lineage>
</organism>
<protein>
    <submittedName>
        <fullName evidence="1">Uncharacterized protein</fullName>
    </submittedName>
</protein>
<dbReference type="EMBL" id="CP138335">
    <property type="protein sequence ID" value="XBW08154.1"/>
    <property type="molecule type" value="Genomic_DNA"/>
</dbReference>
<gene>
    <name evidence="1" type="ORF">SAC06_00920</name>
</gene>
<dbReference type="RefSeq" id="WP_350258353.1">
    <property type="nucleotide sequence ID" value="NZ_CP138335.1"/>
</dbReference>
<evidence type="ECO:0000313" key="1">
    <source>
        <dbReference type="EMBL" id="XBW08154.1"/>
    </source>
</evidence>
<dbReference type="KEGG" id="sapp:SAC06_00920"/>
<accession>A0AAU7V823</accession>
<sequence length="52" mass="6089">MPVIEEEEIVFLTRDEFMILLGGFPEEYQRFVQAQFVTGMRFGKITALPVKH</sequence>
<proteinExistence type="predicted"/>
<dbReference type="AlphaFoldDB" id="A0AAU7V823"/>